<dbReference type="PANTHER" id="PTHR13710:SF105">
    <property type="entry name" value="ATP-DEPENDENT DNA HELICASE Q1"/>
    <property type="match status" value="1"/>
</dbReference>
<dbReference type="GO" id="GO:0009378">
    <property type="term" value="F:four-way junction helicase activity"/>
    <property type="evidence" value="ECO:0007669"/>
    <property type="project" value="TreeGrafter"/>
</dbReference>
<keyword evidence="7" id="KW-1185">Reference proteome</keyword>
<evidence type="ECO:0000256" key="4">
    <source>
        <dbReference type="ARBA" id="ARBA00034617"/>
    </source>
</evidence>
<evidence type="ECO:0000313" key="6">
    <source>
        <dbReference type="EMBL" id="RIA84896.1"/>
    </source>
</evidence>
<accession>A0A397SJS1</accession>
<dbReference type="Proteomes" id="UP000265703">
    <property type="component" value="Unassembled WGS sequence"/>
</dbReference>
<keyword evidence="2" id="KW-0238">DNA-binding</keyword>
<dbReference type="InterPro" id="IPR027417">
    <property type="entry name" value="P-loop_NTPase"/>
</dbReference>
<dbReference type="OrthoDB" id="10261556at2759"/>
<name>A0A397SJS1_9GLOM</name>
<evidence type="ECO:0000313" key="7">
    <source>
        <dbReference type="Proteomes" id="UP000265703"/>
    </source>
</evidence>
<evidence type="ECO:0000256" key="2">
    <source>
        <dbReference type="ARBA" id="ARBA00023125"/>
    </source>
</evidence>
<dbReference type="EMBL" id="QKYT01000462">
    <property type="protein sequence ID" value="RIA84896.1"/>
    <property type="molecule type" value="Genomic_DNA"/>
</dbReference>
<comment type="catalytic activity">
    <reaction evidence="4">
        <text>Couples ATP hydrolysis with the unwinding of duplex DNA by translocating in the 3'-5' direction.</text>
        <dbReference type="EC" id="5.6.2.4"/>
    </reaction>
</comment>
<proteinExistence type="inferred from homology"/>
<dbReference type="STRING" id="658196.A0A397SJS1"/>
<dbReference type="PANTHER" id="PTHR13710">
    <property type="entry name" value="DNA HELICASE RECQ FAMILY MEMBER"/>
    <property type="match status" value="1"/>
</dbReference>
<dbReference type="GO" id="GO:0006281">
    <property type="term" value="P:DNA repair"/>
    <property type="evidence" value="ECO:0007669"/>
    <property type="project" value="TreeGrafter"/>
</dbReference>
<evidence type="ECO:0000256" key="1">
    <source>
        <dbReference type="ARBA" id="ARBA00005446"/>
    </source>
</evidence>
<keyword evidence="3" id="KW-0413">Isomerase</keyword>
<dbReference type="GO" id="GO:0006310">
    <property type="term" value="P:DNA recombination"/>
    <property type="evidence" value="ECO:0007669"/>
    <property type="project" value="TreeGrafter"/>
</dbReference>
<reference evidence="6 7" key="1">
    <citation type="submission" date="2018-06" db="EMBL/GenBank/DDBJ databases">
        <title>Comparative genomics reveals the genomic features of Rhizophagus irregularis, R. cerebriforme, R. diaphanum and Gigaspora rosea, and their symbiotic lifestyle signature.</title>
        <authorList>
            <person name="Morin E."/>
            <person name="San Clemente H."/>
            <person name="Chen E.C.H."/>
            <person name="De La Providencia I."/>
            <person name="Hainaut M."/>
            <person name="Kuo A."/>
            <person name="Kohler A."/>
            <person name="Murat C."/>
            <person name="Tang N."/>
            <person name="Roy S."/>
            <person name="Loubradou J."/>
            <person name="Henrissat B."/>
            <person name="Grigoriev I.V."/>
            <person name="Corradi N."/>
            <person name="Roux C."/>
            <person name="Martin F.M."/>
        </authorList>
    </citation>
    <scope>NUCLEOTIDE SEQUENCE [LARGE SCALE GENOMIC DNA]</scope>
    <source>
        <strain evidence="6 7">DAOM 227022</strain>
    </source>
</reference>
<dbReference type="EC" id="5.6.2.4" evidence="5"/>
<dbReference type="GO" id="GO:0005694">
    <property type="term" value="C:chromosome"/>
    <property type="evidence" value="ECO:0007669"/>
    <property type="project" value="TreeGrafter"/>
</dbReference>
<evidence type="ECO:0000256" key="5">
    <source>
        <dbReference type="ARBA" id="ARBA00034808"/>
    </source>
</evidence>
<comment type="caution">
    <text evidence="6">The sequence shown here is derived from an EMBL/GenBank/DDBJ whole genome shotgun (WGS) entry which is preliminary data.</text>
</comment>
<feature type="non-terminal residue" evidence="6">
    <location>
        <position position="1"/>
    </location>
</feature>
<dbReference type="GO" id="GO:0043138">
    <property type="term" value="F:3'-5' DNA helicase activity"/>
    <property type="evidence" value="ECO:0007669"/>
    <property type="project" value="UniProtKB-EC"/>
</dbReference>
<gene>
    <name evidence="6" type="ORF">C1645_661937</name>
</gene>
<feature type="non-terminal residue" evidence="6">
    <location>
        <position position="68"/>
    </location>
</feature>
<evidence type="ECO:0000256" key="3">
    <source>
        <dbReference type="ARBA" id="ARBA00023235"/>
    </source>
</evidence>
<dbReference type="SUPFAM" id="SSF52540">
    <property type="entry name" value="P-loop containing nucleoside triphosphate hydrolases"/>
    <property type="match status" value="1"/>
</dbReference>
<dbReference type="Gene3D" id="3.40.50.300">
    <property type="entry name" value="P-loop containing nucleotide triphosphate hydrolases"/>
    <property type="match status" value="1"/>
</dbReference>
<dbReference type="AlphaFoldDB" id="A0A397SJS1"/>
<organism evidence="6 7">
    <name type="scientific">Glomus cerebriforme</name>
    <dbReference type="NCBI Taxonomy" id="658196"/>
    <lineage>
        <taxon>Eukaryota</taxon>
        <taxon>Fungi</taxon>
        <taxon>Fungi incertae sedis</taxon>
        <taxon>Mucoromycota</taxon>
        <taxon>Glomeromycotina</taxon>
        <taxon>Glomeromycetes</taxon>
        <taxon>Glomerales</taxon>
        <taxon>Glomeraceae</taxon>
        <taxon>Glomus</taxon>
    </lineage>
</organism>
<sequence length="68" mass="7460">KSGSTQIMVAISAFGMGINSNNIRVVIHTVVSITNFIQEIGCVGHDGNIIKHFIFYSKKDICTNYSII</sequence>
<comment type="similarity">
    <text evidence="1">Belongs to the helicase family. RecQ subfamily.</text>
</comment>
<dbReference type="GO" id="GO:0005737">
    <property type="term" value="C:cytoplasm"/>
    <property type="evidence" value="ECO:0007669"/>
    <property type="project" value="TreeGrafter"/>
</dbReference>
<protein>
    <recommendedName>
        <fullName evidence="5">DNA 3'-5' helicase</fullName>
        <ecNumber evidence="5">5.6.2.4</ecNumber>
    </recommendedName>
</protein>
<dbReference type="GO" id="GO:0003677">
    <property type="term" value="F:DNA binding"/>
    <property type="evidence" value="ECO:0007669"/>
    <property type="project" value="UniProtKB-KW"/>
</dbReference>